<keyword evidence="8 9" id="KW-0472">Membrane</keyword>
<dbReference type="InterPro" id="IPR001872">
    <property type="entry name" value="Peptidase_A8"/>
</dbReference>
<evidence type="ECO:0000256" key="4">
    <source>
        <dbReference type="ARBA" id="ARBA00022692"/>
    </source>
</evidence>
<evidence type="ECO:0000256" key="10">
    <source>
        <dbReference type="RuleBase" id="RU004181"/>
    </source>
</evidence>
<dbReference type="GO" id="GO:0006508">
    <property type="term" value="P:proteolysis"/>
    <property type="evidence" value="ECO:0007669"/>
    <property type="project" value="UniProtKB-KW"/>
</dbReference>
<organism evidence="11 12">
    <name type="scientific">Ereboglobus luteus</name>
    <dbReference type="NCBI Taxonomy" id="1796921"/>
    <lineage>
        <taxon>Bacteria</taxon>
        <taxon>Pseudomonadati</taxon>
        <taxon>Verrucomicrobiota</taxon>
        <taxon>Opitutia</taxon>
        <taxon>Opitutales</taxon>
        <taxon>Opitutaceae</taxon>
        <taxon>Ereboglobus</taxon>
    </lineage>
</organism>
<keyword evidence="2 9" id="KW-1003">Cell membrane</keyword>
<accession>A0A2U8E2F5</accession>
<dbReference type="EC" id="3.4.23.36" evidence="9"/>
<dbReference type="PANTHER" id="PTHR33695">
    <property type="entry name" value="LIPOPROTEIN SIGNAL PEPTIDASE"/>
    <property type="match status" value="1"/>
</dbReference>
<evidence type="ECO:0000256" key="6">
    <source>
        <dbReference type="ARBA" id="ARBA00022801"/>
    </source>
</evidence>
<dbReference type="PRINTS" id="PR00781">
    <property type="entry name" value="LIPOSIGPTASE"/>
</dbReference>
<evidence type="ECO:0000256" key="5">
    <source>
        <dbReference type="ARBA" id="ARBA00022750"/>
    </source>
</evidence>
<gene>
    <name evidence="9 11" type="primary">lspA</name>
    <name evidence="11" type="ORF">CKA38_06685</name>
</gene>
<evidence type="ECO:0000313" key="12">
    <source>
        <dbReference type="Proteomes" id="UP000244896"/>
    </source>
</evidence>
<evidence type="ECO:0000256" key="2">
    <source>
        <dbReference type="ARBA" id="ARBA00022475"/>
    </source>
</evidence>
<evidence type="ECO:0000256" key="7">
    <source>
        <dbReference type="ARBA" id="ARBA00022989"/>
    </source>
</evidence>
<dbReference type="UniPathway" id="UPA00665"/>
<dbReference type="NCBIfam" id="TIGR00077">
    <property type="entry name" value="lspA"/>
    <property type="match status" value="1"/>
</dbReference>
<comment type="pathway">
    <text evidence="9">Protein modification; lipoprotein biosynthesis (signal peptide cleavage).</text>
</comment>
<comment type="subcellular location">
    <subcellularLocation>
        <location evidence="9">Cell membrane</location>
        <topology evidence="9">Multi-pass membrane protein</topology>
    </subcellularLocation>
</comment>
<dbReference type="AlphaFoldDB" id="A0A2U8E2F5"/>
<dbReference type="KEGG" id="elut:CKA38_06685"/>
<evidence type="ECO:0000313" key="11">
    <source>
        <dbReference type="EMBL" id="AWI08975.1"/>
    </source>
</evidence>
<dbReference type="HAMAP" id="MF_00161">
    <property type="entry name" value="LspA"/>
    <property type="match status" value="1"/>
</dbReference>
<dbReference type="Pfam" id="PF01252">
    <property type="entry name" value="Peptidase_A8"/>
    <property type="match status" value="1"/>
</dbReference>
<comment type="similarity">
    <text evidence="1 9 10">Belongs to the peptidase A8 family.</text>
</comment>
<keyword evidence="6 9" id="KW-0378">Hydrolase</keyword>
<protein>
    <recommendedName>
        <fullName evidence="9">Lipoprotein signal peptidase</fullName>
        <ecNumber evidence="9">3.4.23.36</ecNumber>
    </recommendedName>
    <alternativeName>
        <fullName evidence="9">Prolipoprotein signal peptidase</fullName>
    </alternativeName>
    <alternativeName>
        <fullName evidence="9">Signal peptidase II</fullName>
        <shortName evidence="9">SPase II</shortName>
    </alternativeName>
</protein>
<feature type="active site" evidence="9">
    <location>
        <position position="172"/>
    </location>
</feature>
<dbReference type="OrthoDB" id="9810259at2"/>
<comment type="function">
    <text evidence="9">This protein specifically catalyzes the removal of signal peptides from prolipoproteins.</text>
</comment>
<sequence>MRNADCRIVRIPLFVCMHMQSAPSKTPTRMQRIFAYRRLHICAIVVFVLDQVTKAWIHNSERLPFNSYGPGEHIEVIPGFFNIVHVGNTGAAWSILSGHSEWLAVFAVVVLLSIFFLRKTLELHVRAIQIAFGLLCGGIAGNLVDRVMHKHVIDFLDFHFAGYAWPAFNIADVGIVTGVVLYIGSTILAAVRERKGE</sequence>
<keyword evidence="3 9" id="KW-0645">Protease</keyword>
<feature type="transmembrane region" description="Helical" evidence="9">
    <location>
        <begin position="164"/>
        <end position="191"/>
    </location>
</feature>
<evidence type="ECO:0000256" key="1">
    <source>
        <dbReference type="ARBA" id="ARBA00006139"/>
    </source>
</evidence>
<evidence type="ECO:0000256" key="3">
    <source>
        <dbReference type="ARBA" id="ARBA00022670"/>
    </source>
</evidence>
<feature type="transmembrane region" description="Helical" evidence="9">
    <location>
        <begin position="102"/>
        <end position="118"/>
    </location>
</feature>
<feature type="transmembrane region" description="Helical" evidence="9">
    <location>
        <begin position="125"/>
        <end position="144"/>
    </location>
</feature>
<dbReference type="EMBL" id="CP023004">
    <property type="protein sequence ID" value="AWI08975.1"/>
    <property type="molecule type" value="Genomic_DNA"/>
</dbReference>
<evidence type="ECO:0000256" key="8">
    <source>
        <dbReference type="ARBA" id="ARBA00023136"/>
    </source>
</evidence>
<feature type="transmembrane region" description="Helical" evidence="9">
    <location>
        <begin position="39"/>
        <end position="57"/>
    </location>
</feature>
<dbReference type="Proteomes" id="UP000244896">
    <property type="component" value="Chromosome"/>
</dbReference>
<keyword evidence="12" id="KW-1185">Reference proteome</keyword>
<name>A0A2U8E2F5_9BACT</name>
<keyword evidence="7 9" id="KW-1133">Transmembrane helix</keyword>
<evidence type="ECO:0000256" key="9">
    <source>
        <dbReference type="HAMAP-Rule" id="MF_00161"/>
    </source>
</evidence>
<dbReference type="GO" id="GO:0005886">
    <property type="term" value="C:plasma membrane"/>
    <property type="evidence" value="ECO:0007669"/>
    <property type="project" value="UniProtKB-SubCell"/>
</dbReference>
<dbReference type="GO" id="GO:0004190">
    <property type="term" value="F:aspartic-type endopeptidase activity"/>
    <property type="evidence" value="ECO:0007669"/>
    <property type="project" value="UniProtKB-UniRule"/>
</dbReference>
<dbReference type="PANTHER" id="PTHR33695:SF1">
    <property type="entry name" value="LIPOPROTEIN SIGNAL PEPTIDASE"/>
    <property type="match status" value="1"/>
</dbReference>
<comment type="catalytic activity">
    <reaction evidence="9">
        <text>Release of signal peptides from bacterial membrane prolipoproteins. Hydrolyzes -Xaa-Yaa-Zaa-|-(S,diacylglyceryl)Cys-, in which Xaa is hydrophobic (preferably Leu), and Yaa (Ala or Ser) and Zaa (Gly or Ala) have small, neutral side chains.</text>
        <dbReference type="EC" id="3.4.23.36"/>
    </reaction>
</comment>
<keyword evidence="4 9" id="KW-0812">Transmembrane</keyword>
<proteinExistence type="inferred from homology"/>
<feature type="active site" evidence="9">
    <location>
        <position position="154"/>
    </location>
</feature>
<keyword evidence="5 9" id="KW-0064">Aspartyl protease</keyword>
<reference evidence="11 12" key="1">
    <citation type="journal article" date="2018" name="Syst. Appl. Microbiol.">
        <title>Ereboglobus luteus gen. nov. sp. nov. from cockroach guts, and new insights into the oxygen relationship of the genera Opitutus and Didymococcus (Verrucomicrobia: Opitutaceae).</title>
        <authorList>
            <person name="Tegtmeier D."/>
            <person name="Belitz A."/>
            <person name="Radek R."/>
            <person name="Heimerl T."/>
            <person name="Brune A."/>
        </authorList>
    </citation>
    <scope>NUCLEOTIDE SEQUENCE [LARGE SCALE GENOMIC DNA]</scope>
    <source>
        <strain evidence="11 12">Ho45</strain>
    </source>
</reference>